<evidence type="ECO:0000259" key="4">
    <source>
        <dbReference type="PROSITE" id="PS51332"/>
    </source>
</evidence>
<dbReference type="SUPFAM" id="SSF52242">
    <property type="entry name" value="Cobalamin (vitamin B12)-binding domain"/>
    <property type="match status" value="1"/>
</dbReference>
<feature type="compositionally biased region" description="Basic residues" evidence="3">
    <location>
        <begin position="405"/>
        <end position="414"/>
    </location>
</feature>
<dbReference type="InterPro" id="IPR006158">
    <property type="entry name" value="Cobalamin-bd"/>
</dbReference>
<dbReference type="InterPro" id="IPR003759">
    <property type="entry name" value="Cbl-bd_cap"/>
</dbReference>
<dbReference type="GO" id="GO:0008705">
    <property type="term" value="F:methionine synthase activity"/>
    <property type="evidence" value="ECO:0007669"/>
    <property type="project" value="TreeGrafter"/>
</dbReference>
<dbReference type="Gene3D" id="3.40.50.280">
    <property type="entry name" value="Cobalamin-binding domain"/>
    <property type="match status" value="1"/>
</dbReference>
<dbReference type="GO" id="GO:0046872">
    <property type="term" value="F:metal ion binding"/>
    <property type="evidence" value="ECO:0007669"/>
    <property type="project" value="UniProtKB-KW"/>
</dbReference>
<dbReference type="Pfam" id="PF02310">
    <property type="entry name" value="B12-binding"/>
    <property type="match status" value="1"/>
</dbReference>
<dbReference type="Proteomes" id="UP000429552">
    <property type="component" value="Unassembled WGS sequence"/>
</dbReference>
<dbReference type="EMBL" id="BLIP01000001">
    <property type="protein sequence ID" value="GFE21555.1"/>
    <property type="molecule type" value="Genomic_DNA"/>
</dbReference>
<accession>A0A640TID0</accession>
<comment type="caution">
    <text evidence="5">The sequence shown here is derived from an EMBL/GenBank/DDBJ whole genome shotgun (WGS) entry which is preliminary data.</text>
</comment>
<dbReference type="GO" id="GO:0050667">
    <property type="term" value="P:homocysteine metabolic process"/>
    <property type="evidence" value="ECO:0007669"/>
    <property type="project" value="TreeGrafter"/>
</dbReference>
<dbReference type="PANTHER" id="PTHR45833">
    <property type="entry name" value="METHIONINE SYNTHASE"/>
    <property type="match status" value="1"/>
</dbReference>
<dbReference type="GO" id="GO:0031419">
    <property type="term" value="F:cobalamin binding"/>
    <property type="evidence" value="ECO:0007669"/>
    <property type="project" value="InterPro"/>
</dbReference>
<name>A0A640TID0_STRNI</name>
<proteinExistence type="predicted"/>
<dbReference type="GO" id="GO:0005829">
    <property type="term" value="C:cytosol"/>
    <property type="evidence" value="ECO:0007669"/>
    <property type="project" value="TreeGrafter"/>
</dbReference>
<feature type="compositionally biased region" description="Basic residues" evidence="3">
    <location>
        <begin position="425"/>
        <end position="435"/>
    </location>
</feature>
<evidence type="ECO:0000256" key="2">
    <source>
        <dbReference type="ARBA" id="ARBA00023285"/>
    </source>
</evidence>
<feature type="compositionally biased region" description="Pro residues" evidence="3">
    <location>
        <begin position="415"/>
        <end position="424"/>
    </location>
</feature>
<dbReference type="Gene3D" id="1.10.1240.10">
    <property type="entry name" value="Methionine synthase domain"/>
    <property type="match status" value="1"/>
</dbReference>
<dbReference type="InterPro" id="IPR036594">
    <property type="entry name" value="Meth_synthase_dom"/>
</dbReference>
<keyword evidence="2" id="KW-0170">Cobalt</keyword>
<feature type="domain" description="B12-binding" evidence="4">
    <location>
        <begin position="100"/>
        <end position="226"/>
    </location>
</feature>
<dbReference type="PROSITE" id="PS51332">
    <property type="entry name" value="B12_BINDING"/>
    <property type="match status" value="1"/>
</dbReference>
<evidence type="ECO:0000313" key="6">
    <source>
        <dbReference type="Proteomes" id="UP000429552"/>
    </source>
</evidence>
<dbReference type="GO" id="GO:0046653">
    <property type="term" value="P:tetrahydrofolate metabolic process"/>
    <property type="evidence" value="ECO:0007669"/>
    <property type="project" value="TreeGrafter"/>
</dbReference>
<dbReference type="InterPro" id="IPR050554">
    <property type="entry name" value="Met_Synthase/Corrinoid"/>
</dbReference>
<sequence length="448" mass="47570">MTLSPAPMTESLAGYVDHLWDAVVAVDEHTAVRGVFDAVDAGVPPEDVLLDIIAPVQHRVGEHWAANRMTVAQEHAATAINDRVIAALAHHRPPAAAAERGRITVACVDGEWHALPARLLAEVLRLRGWRVDFLGAQVPAPHLIAHLHRTGPQAVGLSSSIATRLPTAHAAITACQAVAVPVLVGGAAFGPDGRYARLLGADAWAPDARTAADFLSHGMPDTRPPALGHQPVDDLPHLSDQEYSLVARTAPQLVKETLTQLEERFPALRDYSERQRQHTAEDLAHITDFLATALYTDDDELFTGFLTWTGRSSRPAEFPPTHCTRRWTHSRLSSRTSPGLGASSAMPAAASTPAPGPALAPAPAPGSTPAPAPAPALAPGPTPGPTPAPAPAPDPPYDRAPVRRPQGHHRHPGPAHRPPPPLRGPRPHHRGRAARPGRPADRRAARSP</sequence>
<feature type="region of interest" description="Disordered" evidence="3">
    <location>
        <begin position="310"/>
        <end position="448"/>
    </location>
</feature>
<feature type="compositionally biased region" description="Low complexity" evidence="3">
    <location>
        <begin position="338"/>
        <end position="353"/>
    </location>
</feature>
<dbReference type="PANTHER" id="PTHR45833:SF1">
    <property type="entry name" value="METHIONINE SYNTHASE"/>
    <property type="match status" value="1"/>
</dbReference>
<evidence type="ECO:0000256" key="3">
    <source>
        <dbReference type="SAM" id="MobiDB-lite"/>
    </source>
</evidence>
<organism evidence="5 6">
    <name type="scientific">Streptomyces nigrescens</name>
    <dbReference type="NCBI Taxonomy" id="1920"/>
    <lineage>
        <taxon>Bacteria</taxon>
        <taxon>Bacillati</taxon>
        <taxon>Actinomycetota</taxon>
        <taxon>Actinomycetes</taxon>
        <taxon>Kitasatosporales</taxon>
        <taxon>Streptomycetaceae</taxon>
        <taxon>Streptomyces</taxon>
    </lineage>
</organism>
<keyword evidence="1" id="KW-0479">Metal-binding</keyword>
<reference evidence="5 6" key="1">
    <citation type="submission" date="2019-12" db="EMBL/GenBank/DDBJ databases">
        <title>Whole genome shotgun sequence of Streptomyces libani subsp. libani NBRC 13452.</title>
        <authorList>
            <person name="Ichikawa N."/>
            <person name="Kimura A."/>
            <person name="Kitahashi Y."/>
            <person name="Komaki H."/>
            <person name="Tamura T."/>
        </authorList>
    </citation>
    <scope>NUCLEOTIDE SEQUENCE [LARGE SCALE GENOMIC DNA]</scope>
    <source>
        <strain evidence="5 6">NBRC 13452</strain>
    </source>
</reference>
<feature type="compositionally biased region" description="Basic and acidic residues" evidence="3">
    <location>
        <begin position="438"/>
        <end position="448"/>
    </location>
</feature>
<evidence type="ECO:0000313" key="5">
    <source>
        <dbReference type="EMBL" id="GFE21555.1"/>
    </source>
</evidence>
<protein>
    <recommendedName>
        <fullName evidence="4">B12-binding domain-containing protein</fullName>
    </recommendedName>
</protein>
<evidence type="ECO:0000256" key="1">
    <source>
        <dbReference type="ARBA" id="ARBA00022723"/>
    </source>
</evidence>
<dbReference type="AlphaFoldDB" id="A0A640TID0"/>
<gene>
    <name evidence="5" type="ORF">Sliba_20080</name>
</gene>
<feature type="compositionally biased region" description="Pro residues" evidence="3">
    <location>
        <begin position="354"/>
        <end position="395"/>
    </location>
</feature>
<dbReference type="Pfam" id="PF02607">
    <property type="entry name" value="B12-binding_2"/>
    <property type="match status" value="1"/>
</dbReference>
<dbReference type="InterPro" id="IPR036724">
    <property type="entry name" value="Cobalamin-bd_sf"/>
</dbReference>